<evidence type="ECO:0000256" key="1">
    <source>
        <dbReference type="ARBA" id="ARBA00018672"/>
    </source>
</evidence>
<evidence type="ECO:0000313" key="13">
    <source>
        <dbReference type="Proteomes" id="UP000537131"/>
    </source>
</evidence>
<dbReference type="CDD" id="cd00383">
    <property type="entry name" value="trans_reg_C"/>
    <property type="match status" value="1"/>
</dbReference>
<dbReference type="Pfam" id="PF00486">
    <property type="entry name" value="Trans_reg_C"/>
    <property type="match status" value="1"/>
</dbReference>
<organism evidence="12 13">
    <name type="scientific">Clostridium muellerianum</name>
    <dbReference type="NCBI Taxonomy" id="2716538"/>
    <lineage>
        <taxon>Bacteria</taxon>
        <taxon>Bacillati</taxon>
        <taxon>Bacillota</taxon>
        <taxon>Clostridia</taxon>
        <taxon>Eubacteriales</taxon>
        <taxon>Clostridiaceae</taxon>
        <taxon>Clostridium</taxon>
    </lineage>
</organism>
<dbReference type="AlphaFoldDB" id="A0A7Y0HNS9"/>
<dbReference type="SUPFAM" id="SSF52172">
    <property type="entry name" value="CheY-like"/>
    <property type="match status" value="1"/>
</dbReference>
<evidence type="ECO:0000256" key="8">
    <source>
        <dbReference type="PROSITE-ProRule" id="PRU00169"/>
    </source>
</evidence>
<dbReference type="InterPro" id="IPR011006">
    <property type="entry name" value="CheY-like_superfamily"/>
</dbReference>
<evidence type="ECO:0000256" key="9">
    <source>
        <dbReference type="PROSITE-ProRule" id="PRU01091"/>
    </source>
</evidence>
<evidence type="ECO:0000256" key="4">
    <source>
        <dbReference type="ARBA" id="ARBA00023015"/>
    </source>
</evidence>
<dbReference type="PANTHER" id="PTHR48111">
    <property type="entry name" value="REGULATOR OF RPOS"/>
    <property type="match status" value="1"/>
</dbReference>
<keyword evidence="13" id="KW-1185">Reference proteome</keyword>
<dbReference type="InterPro" id="IPR039420">
    <property type="entry name" value="WalR-like"/>
</dbReference>
<keyword evidence="2 8" id="KW-0597">Phosphoprotein</keyword>
<dbReference type="GO" id="GO:0032993">
    <property type="term" value="C:protein-DNA complex"/>
    <property type="evidence" value="ECO:0007669"/>
    <property type="project" value="TreeGrafter"/>
</dbReference>
<evidence type="ECO:0000256" key="3">
    <source>
        <dbReference type="ARBA" id="ARBA00023012"/>
    </source>
</evidence>
<sequence length="229" mass="26273">MKKDIKTLVVEDDNDINKLLCDMLNMSGYSTKSAYSGTEALIYLEQGNWDMVLLDLMLPGMNGEELLVKIREISHMPVVIISAKEETNVKIETLRIGADDFITKPFDIDEVSARIDSHLRRYKEFSEDTYENILSYREISLNKDTREVLVNNTNVILTTREFDILQLFMSYPKKVFSKSNVFESVWGNEYICDDNTITVHISNLRNKLSKAGAGDYIQTVWGIGYKLDS</sequence>
<evidence type="ECO:0000256" key="6">
    <source>
        <dbReference type="ARBA" id="ARBA00023163"/>
    </source>
</evidence>
<keyword evidence="6" id="KW-0804">Transcription</keyword>
<evidence type="ECO:0000259" key="11">
    <source>
        <dbReference type="PROSITE" id="PS51755"/>
    </source>
</evidence>
<feature type="modified residue" description="4-aspartylphosphate" evidence="8">
    <location>
        <position position="55"/>
    </location>
</feature>
<feature type="domain" description="Response regulatory" evidence="10">
    <location>
        <begin position="6"/>
        <end position="119"/>
    </location>
</feature>
<evidence type="ECO:0000256" key="2">
    <source>
        <dbReference type="ARBA" id="ARBA00022553"/>
    </source>
</evidence>
<dbReference type="Gene3D" id="3.40.50.2300">
    <property type="match status" value="1"/>
</dbReference>
<dbReference type="GO" id="GO:0006355">
    <property type="term" value="P:regulation of DNA-templated transcription"/>
    <property type="evidence" value="ECO:0007669"/>
    <property type="project" value="InterPro"/>
</dbReference>
<dbReference type="FunFam" id="1.10.10.10:FF:000018">
    <property type="entry name" value="DNA-binding response regulator ResD"/>
    <property type="match status" value="1"/>
</dbReference>
<dbReference type="GO" id="GO:0000976">
    <property type="term" value="F:transcription cis-regulatory region binding"/>
    <property type="evidence" value="ECO:0007669"/>
    <property type="project" value="TreeGrafter"/>
</dbReference>
<comment type="function">
    <text evidence="7">May play the central regulatory role in sporulation. It may be an element of the effector pathway responsible for the activation of sporulation genes in response to nutritional stress. Spo0A may act in concert with spo0H (a sigma factor) to control the expression of some genes that are critical to the sporulation process.</text>
</comment>
<dbReference type="InterPro" id="IPR001789">
    <property type="entry name" value="Sig_transdc_resp-reg_receiver"/>
</dbReference>
<dbReference type="PANTHER" id="PTHR48111:SF2">
    <property type="entry name" value="RESPONSE REGULATOR SAER"/>
    <property type="match status" value="1"/>
</dbReference>
<evidence type="ECO:0000256" key="5">
    <source>
        <dbReference type="ARBA" id="ARBA00023125"/>
    </source>
</evidence>
<dbReference type="Pfam" id="PF00072">
    <property type="entry name" value="Response_reg"/>
    <property type="match status" value="1"/>
</dbReference>
<gene>
    <name evidence="12" type="ORF">HBE96_09700</name>
</gene>
<evidence type="ECO:0000259" key="10">
    <source>
        <dbReference type="PROSITE" id="PS50110"/>
    </source>
</evidence>
<protein>
    <recommendedName>
        <fullName evidence="1">Stage 0 sporulation protein A homolog</fullName>
    </recommendedName>
</protein>
<evidence type="ECO:0000313" key="12">
    <source>
        <dbReference type="EMBL" id="NMM62972.1"/>
    </source>
</evidence>
<dbReference type="RefSeq" id="WP_169297573.1">
    <property type="nucleotide sequence ID" value="NZ_JABBNI010000016.1"/>
</dbReference>
<dbReference type="InterPro" id="IPR001867">
    <property type="entry name" value="OmpR/PhoB-type_DNA-bd"/>
</dbReference>
<proteinExistence type="predicted"/>
<dbReference type="PROSITE" id="PS50110">
    <property type="entry name" value="RESPONSE_REGULATORY"/>
    <property type="match status" value="1"/>
</dbReference>
<reference evidence="12 13" key="2">
    <citation type="submission" date="2020-06" db="EMBL/GenBank/DDBJ databases">
        <title>Complete Genome Sequence of Clostridium muelleri sp. nov. P21T, an Acid-Alcohol Producing Acetogen Isolated from Old Hay.</title>
        <authorList>
            <person name="Duncan K.E."/>
            <person name="Tanner R.S."/>
        </authorList>
    </citation>
    <scope>NUCLEOTIDE SEQUENCE [LARGE SCALE GENOMIC DNA]</scope>
    <source>
        <strain evidence="12 13">P21</strain>
    </source>
</reference>
<name>A0A7Y0HNS9_9CLOT</name>
<reference evidence="12 13" key="1">
    <citation type="submission" date="2020-04" db="EMBL/GenBank/DDBJ databases">
        <authorList>
            <person name="Doyle D.A."/>
        </authorList>
    </citation>
    <scope>NUCLEOTIDE SEQUENCE [LARGE SCALE GENOMIC DNA]</scope>
    <source>
        <strain evidence="12 13">P21</strain>
    </source>
</reference>
<keyword evidence="4" id="KW-0805">Transcription regulation</keyword>
<dbReference type="Proteomes" id="UP000537131">
    <property type="component" value="Unassembled WGS sequence"/>
</dbReference>
<comment type="caution">
    <text evidence="12">The sequence shown here is derived from an EMBL/GenBank/DDBJ whole genome shotgun (WGS) entry which is preliminary data.</text>
</comment>
<dbReference type="SMART" id="SM00862">
    <property type="entry name" value="Trans_reg_C"/>
    <property type="match status" value="1"/>
</dbReference>
<evidence type="ECO:0000256" key="7">
    <source>
        <dbReference type="ARBA" id="ARBA00024867"/>
    </source>
</evidence>
<dbReference type="PROSITE" id="PS51755">
    <property type="entry name" value="OMPR_PHOB"/>
    <property type="match status" value="1"/>
</dbReference>
<dbReference type="GO" id="GO:0000156">
    <property type="term" value="F:phosphorelay response regulator activity"/>
    <property type="evidence" value="ECO:0007669"/>
    <property type="project" value="TreeGrafter"/>
</dbReference>
<accession>A0A7Y0HNS9</accession>
<dbReference type="GO" id="GO:0005829">
    <property type="term" value="C:cytosol"/>
    <property type="evidence" value="ECO:0007669"/>
    <property type="project" value="TreeGrafter"/>
</dbReference>
<dbReference type="InterPro" id="IPR036388">
    <property type="entry name" value="WH-like_DNA-bd_sf"/>
</dbReference>
<keyword evidence="3" id="KW-0902">Two-component regulatory system</keyword>
<keyword evidence="5 9" id="KW-0238">DNA-binding</keyword>
<feature type="domain" description="OmpR/PhoB-type" evidence="11">
    <location>
        <begin position="131"/>
        <end position="229"/>
    </location>
</feature>
<dbReference type="SMART" id="SM00448">
    <property type="entry name" value="REC"/>
    <property type="match status" value="1"/>
</dbReference>
<dbReference type="EMBL" id="JABBNI010000016">
    <property type="protein sequence ID" value="NMM62972.1"/>
    <property type="molecule type" value="Genomic_DNA"/>
</dbReference>
<dbReference type="Gene3D" id="1.10.10.10">
    <property type="entry name" value="Winged helix-like DNA-binding domain superfamily/Winged helix DNA-binding domain"/>
    <property type="match status" value="1"/>
</dbReference>
<feature type="DNA-binding region" description="OmpR/PhoB-type" evidence="9">
    <location>
        <begin position="131"/>
        <end position="229"/>
    </location>
</feature>